<feature type="domain" description="Carboxylesterase type B" evidence="6">
    <location>
        <begin position="25"/>
        <end position="529"/>
    </location>
</feature>
<keyword evidence="4" id="KW-0472">Membrane</keyword>
<reference evidence="7" key="1">
    <citation type="submission" date="2023-06" db="EMBL/GenBank/DDBJ databases">
        <authorList>
            <person name="Delattre M."/>
        </authorList>
    </citation>
    <scope>NUCLEOTIDE SEQUENCE</scope>
    <source>
        <strain evidence="7">AF72</strain>
    </source>
</reference>
<evidence type="ECO:0000256" key="2">
    <source>
        <dbReference type="ARBA" id="ARBA00022487"/>
    </source>
</evidence>
<feature type="chain" id="PRO_5041309109" description="Carboxylesterase type B domain-containing protein" evidence="5">
    <location>
        <begin position="23"/>
        <end position="707"/>
    </location>
</feature>
<accession>A0AA36D3J2</accession>
<evidence type="ECO:0000313" key="7">
    <source>
        <dbReference type="EMBL" id="CAJ0578984.1"/>
    </source>
</evidence>
<evidence type="ECO:0000313" key="8">
    <source>
        <dbReference type="Proteomes" id="UP001177023"/>
    </source>
</evidence>
<comment type="similarity">
    <text evidence="1">Belongs to the type-B carboxylesterase/lipase family.</text>
</comment>
<dbReference type="PANTHER" id="PTHR45580">
    <property type="entry name" value="PROTEIN CBG05369"/>
    <property type="match status" value="1"/>
</dbReference>
<dbReference type="GO" id="GO:0052689">
    <property type="term" value="F:carboxylic ester hydrolase activity"/>
    <property type="evidence" value="ECO:0007669"/>
    <property type="project" value="UniProtKB-KW"/>
</dbReference>
<keyword evidence="3" id="KW-0378">Hydrolase</keyword>
<dbReference type="Gene3D" id="3.40.50.1820">
    <property type="entry name" value="alpha/beta hydrolase"/>
    <property type="match status" value="1"/>
</dbReference>
<dbReference type="Proteomes" id="UP001177023">
    <property type="component" value="Unassembled WGS sequence"/>
</dbReference>
<keyword evidence="4" id="KW-1133">Transmembrane helix</keyword>
<sequence>MVSVGKLLFLTCFICFFPFTTPEEIIVKTSSGLVRGTEVIAFPSNESTIAFLGIKIAEDTGGVNRFKKAIPVKPWSRIWNATEYGVACVADPPLTYKTDDGGPIGEDCLWTNVFTSKYCLLKKNCPVVAVVHGGNYNFESPVIFPKETVANNFVAQGRNIVAVVVPFRVGSFGGFNLSPGIKSSADRNLNLQDIHFNLKWIQKEVANFGGDPSRVTLMGHSSGATLVEWISLSPKFVGFFHQTIMMSPSKAMFGADISKRINEKASIAVAKHVKCFNPFPNNGKVMSLRGSTEITEENVEAILDCMRNKTYQDILAAQVALYDQTEDFHGPGIDGRHGYIPDYANHLKRTKRRTLIGTTSAESKSGGFMMGHPARLKETCTHLGFEMKFEDPILFSKRCFEQYSKHRTPIEFFDDLAFYASTAKIADDLVDVGSEVYMYSYEYQDTGMAFKNLTNEQFPRERRPTHSEDYIYVMGIHRGPFTPKDWENERVYSGIVADFIKGKDLSRHYRPWKPWDRDRNYLRINFDRDYKIQKAKVGYKYYQDVSDFWNERVTTKHLPLKTYPPSFDTFWAENLMTALESYYFNVTTAHDKTMAAEMRIYKEWTEYLTQAALEFEKAQKLAKFNFHSAAQPQFNGFIWEEVAGTLPVLAVVIFGTLTIIGLYVLIKCLWDGFVMSRTPAKPAEQPLLSYEYLNMPPPPSYSSCVEN</sequence>
<dbReference type="SUPFAM" id="SSF53474">
    <property type="entry name" value="alpha/beta-Hydrolases"/>
    <property type="match status" value="1"/>
</dbReference>
<feature type="signal peptide" evidence="5">
    <location>
        <begin position="1"/>
        <end position="22"/>
    </location>
</feature>
<dbReference type="InterPro" id="IPR002018">
    <property type="entry name" value="CarbesteraseB"/>
</dbReference>
<evidence type="ECO:0000256" key="1">
    <source>
        <dbReference type="ARBA" id="ARBA00005964"/>
    </source>
</evidence>
<dbReference type="InterPro" id="IPR019826">
    <property type="entry name" value="Carboxylesterase_B_AS"/>
</dbReference>
<dbReference type="EMBL" id="CATQJA010002655">
    <property type="protein sequence ID" value="CAJ0578984.1"/>
    <property type="molecule type" value="Genomic_DNA"/>
</dbReference>
<dbReference type="Pfam" id="PF00135">
    <property type="entry name" value="COesterase"/>
    <property type="match status" value="1"/>
</dbReference>
<evidence type="ECO:0000256" key="4">
    <source>
        <dbReference type="SAM" id="Phobius"/>
    </source>
</evidence>
<dbReference type="InterPro" id="IPR029058">
    <property type="entry name" value="AB_hydrolase_fold"/>
</dbReference>
<organism evidence="7 8">
    <name type="scientific">Mesorhabditis spiculigera</name>
    <dbReference type="NCBI Taxonomy" id="96644"/>
    <lineage>
        <taxon>Eukaryota</taxon>
        <taxon>Metazoa</taxon>
        <taxon>Ecdysozoa</taxon>
        <taxon>Nematoda</taxon>
        <taxon>Chromadorea</taxon>
        <taxon>Rhabditida</taxon>
        <taxon>Rhabditina</taxon>
        <taxon>Rhabditomorpha</taxon>
        <taxon>Rhabditoidea</taxon>
        <taxon>Rhabditidae</taxon>
        <taxon>Mesorhabditinae</taxon>
        <taxon>Mesorhabditis</taxon>
    </lineage>
</organism>
<name>A0AA36D3J2_9BILA</name>
<keyword evidence="2" id="KW-0719">Serine esterase</keyword>
<dbReference type="PANTHER" id="PTHR45580:SF7">
    <property type="entry name" value="CARBOXYLESTERASE TYPE B DOMAIN-CONTAINING PROTEIN-RELATED"/>
    <property type="match status" value="1"/>
</dbReference>
<proteinExistence type="inferred from homology"/>
<keyword evidence="5" id="KW-0732">Signal</keyword>
<feature type="transmembrane region" description="Helical" evidence="4">
    <location>
        <begin position="646"/>
        <end position="666"/>
    </location>
</feature>
<evidence type="ECO:0000256" key="3">
    <source>
        <dbReference type="ARBA" id="ARBA00022801"/>
    </source>
</evidence>
<evidence type="ECO:0000256" key="5">
    <source>
        <dbReference type="SAM" id="SignalP"/>
    </source>
</evidence>
<comment type="caution">
    <text evidence="7">The sequence shown here is derived from an EMBL/GenBank/DDBJ whole genome shotgun (WGS) entry which is preliminary data.</text>
</comment>
<protein>
    <recommendedName>
        <fullName evidence="6">Carboxylesterase type B domain-containing protein</fullName>
    </recommendedName>
</protein>
<keyword evidence="4" id="KW-0812">Transmembrane</keyword>
<gene>
    <name evidence="7" type="ORF">MSPICULIGERA_LOCUS17221</name>
</gene>
<dbReference type="AlphaFoldDB" id="A0AA36D3J2"/>
<dbReference type="PROSITE" id="PS00122">
    <property type="entry name" value="CARBOXYLESTERASE_B_1"/>
    <property type="match status" value="1"/>
</dbReference>
<keyword evidence="8" id="KW-1185">Reference proteome</keyword>
<feature type="non-terminal residue" evidence="7">
    <location>
        <position position="1"/>
    </location>
</feature>
<evidence type="ECO:0000259" key="6">
    <source>
        <dbReference type="Pfam" id="PF00135"/>
    </source>
</evidence>